<keyword evidence="2" id="KW-1185">Reference proteome</keyword>
<dbReference type="EMBL" id="BMAO01039057">
    <property type="protein sequence ID" value="GFR28663.1"/>
    <property type="molecule type" value="Genomic_DNA"/>
</dbReference>
<proteinExistence type="predicted"/>
<dbReference type="AlphaFoldDB" id="A0A8X6HRN7"/>
<evidence type="ECO:0000313" key="1">
    <source>
        <dbReference type="EMBL" id="GFR28663.1"/>
    </source>
</evidence>
<gene>
    <name evidence="1" type="ORF">TNCT_456731</name>
</gene>
<name>A0A8X6HRN7_TRICU</name>
<protein>
    <submittedName>
        <fullName evidence="1">Uncharacterized protein</fullName>
    </submittedName>
</protein>
<comment type="caution">
    <text evidence="1">The sequence shown here is derived from an EMBL/GenBank/DDBJ whole genome shotgun (WGS) entry which is preliminary data.</text>
</comment>
<organism evidence="1 2">
    <name type="scientific">Trichonephila clavata</name>
    <name type="common">Joro spider</name>
    <name type="synonym">Nephila clavata</name>
    <dbReference type="NCBI Taxonomy" id="2740835"/>
    <lineage>
        <taxon>Eukaryota</taxon>
        <taxon>Metazoa</taxon>
        <taxon>Ecdysozoa</taxon>
        <taxon>Arthropoda</taxon>
        <taxon>Chelicerata</taxon>
        <taxon>Arachnida</taxon>
        <taxon>Araneae</taxon>
        <taxon>Araneomorphae</taxon>
        <taxon>Entelegynae</taxon>
        <taxon>Araneoidea</taxon>
        <taxon>Nephilidae</taxon>
        <taxon>Trichonephila</taxon>
    </lineage>
</organism>
<evidence type="ECO:0000313" key="2">
    <source>
        <dbReference type="Proteomes" id="UP000887116"/>
    </source>
</evidence>
<reference evidence="1" key="1">
    <citation type="submission" date="2020-07" db="EMBL/GenBank/DDBJ databases">
        <title>Multicomponent nature underlies the extraordinary mechanical properties of spider dragline silk.</title>
        <authorList>
            <person name="Kono N."/>
            <person name="Nakamura H."/>
            <person name="Mori M."/>
            <person name="Yoshida Y."/>
            <person name="Ohtoshi R."/>
            <person name="Malay A.D."/>
            <person name="Moran D.A.P."/>
            <person name="Tomita M."/>
            <person name="Numata K."/>
            <person name="Arakawa K."/>
        </authorList>
    </citation>
    <scope>NUCLEOTIDE SEQUENCE</scope>
</reference>
<accession>A0A8X6HRN7</accession>
<sequence>MSHSDARHTNRNIISRFDKGIVDEQPVQRRFKKFCSVQNNVKNMVLGKLFILIVDDDIRRSLEETDSSGTDFPFKRTQECCRKTSVNPSRT</sequence>
<dbReference type="Proteomes" id="UP000887116">
    <property type="component" value="Unassembled WGS sequence"/>
</dbReference>